<comment type="caution">
    <text evidence="2">The sequence shown here is derived from an EMBL/GenBank/DDBJ whole genome shotgun (WGS) entry which is preliminary data.</text>
</comment>
<reference evidence="2 3" key="1">
    <citation type="submission" date="2022-10" db="EMBL/GenBank/DDBJ databases">
        <title>Draft genome sequence of Streptomyces sp. YSPA8.</title>
        <authorList>
            <person name="Moriuchi R."/>
            <person name="Dohra H."/>
            <person name="Yamamura H."/>
            <person name="Kodani S."/>
        </authorList>
    </citation>
    <scope>NUCLEOTIDE SEQUENCE [LARGE SCALE GENOMIC DNA]</scope>
    <source>
        <strain evidence="2 3">YSPA8</strain>
    </source>
</reference>
<dbReference type="RefSeq" id="WP_323448953.1">
    <property type="nucleotide sequence ID" value="NZ_BSBI01000009.1"/>
</dbReference>
<feature type="region of interest" description="Disordered" evidence="1">
    <location>
        <begin position="105"/>
        <end position="136"/>
    </location>
</feature>
<accession>A0ABQ5P314</accession>
<dbReference type="Proteomes" id="UP001291653">
    <property type="component" value="Unassembled WGS sequence"/>
</dbReference>
<protein>
    <submittedName>
        <fullName evidence="2">Uncharacterized protein</fullName>
    </submittedName>
</protein>
<dbReference type="EMBL" id="BSBI01000009">
    <property type="protein sequence ID" value="GLF96939.1"/>
    <property type="molecule type" value="Genomic_DNA"/>
</dbReference>
<sequence length="136" mass="13546">MGQRVRALVAAVLPALLLGVWSAVLALTGAGPAAAVPVAAAAAAAPALPARTEVAQRGPAAHPETRRSPVAVPYAADREQGPRPPLVPADAAGAVVSVDPPVLAGRLVAGPRQERAPPRAPHTPRQSRAPPSATSS</sequence>
<proteinExistence type="predicted"/>
<name>A0ABQ5P314_9ACTN</name>
<evidence type="ECO:0000313" key="2">
    <source>
        <dbReference type="EMBL" id="GLF96939.1"/>
    </source>
</evidence>
<evidence type="ECO:0000313" key="3">
    <source>
        <dbReference type="Proteomes" id="UP001291653"/>
    </source>
</evidence>
<feature type="region of interest" description="Disordered" evidence="1">
    <location>
        <begin position="47"/>
        <end position="89"/>
    </location>
</feature>
<organism evidence="2 3">
    <name type="scientific">Streptomyces yaizuensis</name>
    <dbReference type="NCBI Taxonomy" id="2989713"/>
    <lineage>
        <taxon>Bacteria</taxon>
        <taxon>Bacillati</taxon>
        <taxon>Actinomycetota</taxon>
        <taxon>Actinomycetes</taxon>
        <taxon>Kitasatosporales</taxon>
        <taxon>Streptomycetaceae</taxon>
        <taxon>Streptomyces</taxon>
    </lineage>
</organism>
<gene>
    <name evidence="2" type="ORF">SYYSPA8_21600</name>
</gene>
<keyword evidence="3" id="KW-1185">Reference proteome</keyword>
<evidence type="ECO:0000256" key="1">
    <source>
        <dbReference type="SAM" id="MobiDB-lite"/>
    </source>
</evidence>